<organism evidence="2 3">
    <name type="scientific">Aquifex aeolicus</name>
    <dbReference type="NCBI Taxonomy" id="63363"/>
    <lineage>
        <taxon>Bacteria</taxon>
        <taxon>Pseudomonadati</taxon>
        <taxon>Aquificota</taxon>
        <taxon>Aquificia</taxon>
        <taxon>Aquificales</taxon>
        <taxon>Aquificaceae</taxon>
        <taxon>Aquifex</taxon>
    </lineage>
</organism>
<dbReference type="SMART" id="SM00470">
    <property type="entry name" value="ParB"/>
    <property type="match status" value="1"/>
</dbReference>
<name>A0A9D0YPB6_AQUAO</name>
<dbReference type="SUPFAM" id="SSF110849">
    <property type="entry name" value="ParB/Sulfiredoxin"/>
    <property type="match status" value="1"/>
</dbReference>
<protein>
    <submittedName>
        <fullName evidence="2">Chromosome partitioning protein ParB</fullName>
    </submittedName>
</protein>
<dbReference type="Proteomes" id="UP000606463">
    <property type="component" value="Unassembled WGS sequence"/>
</dbReference>
<dbReference type="EMBL" id="DQVE01000013">
    <property type="protein sequence ID" value="HIP97982.1"/>
    <property type="molecule type" value="Genomic_DNA"/>
</dbReference>
<comment type="caution">
    <text evidence="2">The sequence shown here is derived from an EMBL/GenBank/DDBJ whole genome shotgun (WGS) entry which is preliminary data.</text>
</comment>
<dbReference type="Pfam" id="PF02195">
    <property type="entry name" value="ParB_N"/>
    <property type="match status" value="1"/>
</dbReference>
<feature type="domain" description="ParB-like N-terminal" evidence="1">
    <location>
        <begin position="19"/>
        <end position="100"/>
    </location>
</feature>
<dbReference type="InterPro" id="IPR036086">
    <property type="entry name" value="ParB/Sulfiredoxin_sf"/>
</dbReference>
<sequence length="264" mass="30637">MKVLAEYNDPIKGIPIKFAVIPIGDLKRPPFQRDLSDLLVKRLFISMEKLGFLHPVVVYQKEDEEGFFVIDGQHRVEAAKMFGAKELPALIIPKELALNIMEFNTEKPPNIREKASQAYRLYKEFFQNSPETEELELAFYIEEPSYITVGFVLEELSKKFPAGAFEPLLKKIDEFLSEPLEKAVEERRDRAKKVYEVGEKLNEVYEKLGMTNALMKTELLRKAVQRVYGKRVRKIEDDFYTALDKVGRALEEIAEEGWQEEDLL</sequence>
<proteinExistence type="predicted"/>
<dbReference type="InterPro" id="IPR003115">
    <property type="entry name" value="ParB_N"/>
</dbReference>
<accession>A0A9D0YPB6</accession>
<evidence type="ECO:0000259" key="1">
    <source>
        <dbReference type="SMART" id="SM00470"/>
    </source>
</evidence>
<gene>
    <name evidence="2" type="ORF">EYH37_01250</name>
</gene>
<dbReference type="Gene3D" id="3.90.1530.10">
    <property type="entry name" value="Conserved hypothetical protein from pyrococcus furiosus pfu- 392566-001, ParB domain"/>
    <property type="match status" value="1"/>
</dbReference>
<evidence type="ECO:0000313" key="3">
    <source>
        <dbReference type="Proteomes" id="UP000606463"/>
    </source>
</evidence>
<evidence type="ECO:0000313" key="2">
    <source>
        <dbReference type="EMBL" id="HIP97982.1"/>
    </source>
</evidence>
<reference evidence="2" key="1">
    <citation type="journal article" date="2020" name="ISME J.">
        <title>Gammaproteobacteria mediating utilization of methyl-, sulfur- and petroleum organic compounds in deep ocean hydrothermal plumes.</title>
        <authorList>
            <person name="Zhou Z."/>
            <person name="Liu Y."/>
            <person name="Pan J."/>
            <person name="Cron B.R."/>
            <person name="Toner B.M."/>
            <person name="Anantharaman K."/>
            <person name="Breier J.A."/>
            <person name="Dick G.J."/>
            <person name="Li M."/>
        </authorList>
    </citation>
    <scope>NUCLEOTIDE SEQUENCE</scope>
    <source>
        <strain evidence="2">SZUA-1501</strain>
    </source>
</reference>
<dbReference type="AlphaFoldDB" id="A0A9D0YPB6"/>